<feature type="domain" description="SAICAR synthetase/ADE2 N-terminal" evidence="12">
    <location>
        <begin position="7"/>
        <end position="232"/>
    </location>
</feature>
<evidence type="ECO:0000256" key="7">
    <source>
        <dbReference type="ARBA" id="ARBA00022755"/>
    </source>
</evidence>
<comment type="similarity">
    <text evidence="2 11">Belongs to the SAICAR synthetase family.</text>
</comment>
<name>A0A1H0F8E7_9BACI</name>
<dbReference type="PROSITE" id="PS01058">
    <property type="entry name" value="SAICAR_SYNTHETASE_2"/>
    <property type="match status" value="1"/>
</dbReference>
<dbReference type="NCBIfam" id="TIGR00081">
    <property type="entry name" value="purC"/>
    <property type="match status" value="1"/>
</dbReference>
<dbReference type="Pfam" id="PF01259">
    <property type="entry name" value="SAICAR_synt"/>
    <property type="match status" value="1"/>
</dbReference>
<keyword evidence="14" id="KW-1185">Reference proteome</keyword>
<dbReference type="OrthoDB" id="9801549at2"/>
<evidence type="ECO:0000259" key="12">
    <source>
        <dbReference type="Pfam" id="PF01259"/>
    </source>
</evidence>
<dbReference type="STRING" id="237069.SAMN05216498_0183"/>
<dbReference type="RefSeq" id="WP_093857742.1">
    <property type="nucleotide sequence ID" value="NZ_BJVZ01000019.1"/>
</dbReference>
<dbReference type="GO" id="GO:0009236">
    <property type="term" value="P:cobalamin biosynthetic process"/>
    <property type="evidence" value="ECO:0007669"/>
    <property type="project" value="InterPro"/>
</dbReference>
<dbReference type="Proteomes" id="UP000199334">
    <property type="component" value="Unassembled WGS sequence"/>
</dbReference>
<keyword evidence="8 11" id="KW-0067">ATP-binding</keyword>
<dbReference type="GO" id="GO:0004639">
    <property type="term" value="F:phosphoribosylaminoimidazolesuccinocarboxamide synthase activity"/>
    <property type="evidence" value="ECO:0007669"/>
    <property type="project" value="UniProtKB-UniRule"/>
</dbReference>
<keyword evidence="5 11" id="KW-0436">Ligase</keyword>
<evidence type="ECO:0000313" key="14">
    <source>
        <dbReference type="Proteomes" id="UP000199334"/>
    </source>
</evidence>
<dbReference type="PANTHER" id="PTHR43599">
    <property type="entry name" value="MULTIFUNCTIONAL PROTEIN ADE2"/>
    <property type="match status" value="1"/>
</dbReference>
<dbReference type="GO" id="GO:0006189">
    <property type="term" value="P:'de novo' IMP biosynthetic process"/>
    <property type="evidence" value="ECO:0007669"/>
    <property type="project" value="UniProtKB-UniRule"/>
</dbReference>
<dbReference type="GO" id="GO:0005524">
    <property type="term" value="F:ATP binding"/>
    <property type="evidence" value="ECO:0007669"/>
    <property type="project" value="UniProtKB-KW"/>
</dbReference>
<dbReference type="InterPro" id="IPR050089">
    <property type="entry name" value="SAICAR_synthetase"/>
</dbReference>
<evidence type="ECO:0000256" key="6">
    <source>
        <dbReference type="ARBA" id="ARBA00022741"/>
    </source>
</evidence>
<keyword evidence="7 11" id="KW-0658">Purine biosynthesis</keyword>
<dbReference type="FunFam" id="3.30.470.20:FF:000006">
    <property type="entry name" value="Phosphoribosylaminoimidazole-succinocarboxamide synthase"/>
    <property type="match status" value="1"/>
</dbReference>
<gene>
    <name evidence="11" type="primary">purC</name>
    <name evidence="13" type="ORF">SAMN05216498_0183</name>
</gene>
<reference evidence="13 14" key="1">
    <citation type="submission" date="2016-10" db="EMBL/GenBank/DDBJ databases">
        <authorList>
            <person name="de Groot N.N."/>
        </authorList>
    </citation>
    <scope>NUCLEOTIDE SEQUENCE [LARGE SCALE GENOMIC DNA]</scope>
    <source>
        <strain evidence="13 14">CGMCC 1.3442</strain>
    </source>
</reference>
<keyword evidence="6 11" id="KW-0547">Nucleotide-binding</keyword>
<dbReference type="SUPFAM" id="SSF56104">
    <property type="entry name" value="SAICAR synthase-like"/>
    <property type="match status" value="1"/>
</dbReference>
<evidence type="ECO:0000313" key="13">
    <source>
        <dbReference type="EMBL" id="SDN90906.1"/>
    </source>
</evidence>
<evidence type="ECO:0000256" key="8">
    <source>
        <dbReference type="ARBA" id="ARBA00022840"/>
    </source>
</evidence>
<evidence type="ECO:0000256" key="2">
    <source>
        <dbReference type="ARBA" id="ARBA00010190"/>
    </source>
</evidence>
<dbReference type="CDD" id="cd01415">
    <property type="entry name" value="SAICAR_synt_PurC"/>
    <property type="match status" value="1"/>
</dbReference>
<evidence type="ECO:0000256" key="11">
    <source>
        <dbReference type="HAMAP-Rule" id="MF_00137"/>
    </source>
</evidence>
<dbReference type="InterPro" id="IPR028923">
    <property type="entry name" value="SAICAR_synt/ADE2_N"/>
</dbReference>
<evidence type="ECO:0000256" key="10">
    <source>
        <dbReference type="ARBA" id="ARBA00048475"/>
    </source>
</evidence>
<dbReference type="InterPro" id="IPR018236">
    <property type="entry name" value="SAICAR_synthetase_CS"/>
</dbReference>
<dbReference type="UniPathway" id="UPA00074">
    <property type="reaction ID" value="UER00131"/>
</dbReference>
<comment type="catalytic activity">
    <reaction evidence="10 11">
        <text>5-amino-1-(5-phospho-D-ribosyl)imidazole-4-carboxylate + L-aspartate + ATP = (2S)-2-[5-amino-1-(5-phospho-beta-D-ribosyl)imidazole-4-carboxamido]succinate + ADP + phosphate + 2 H(+)</text>
        <dbReference type="Rhea" id="RHEA:22628"/>
        <dbReference type="ChEBI" id="CHEBI:15378"/>
        <dbReference type="ChEBI" id="CHEBI:29991"/>
        <dbReference type="ChEBI" id="CHEBI:30616"/>
        <dbReference type="ChEBI" id="CHEBI:43474"/>
        <dbReference type="ChEBI" id="CHEBI:58443"/>
        <dbReference type="ChEBI" id="CHEBI:77657"/>
        <dbReference type="ChEBI" id="CHEBI:456216"/>
        <dbReference type="EC" id="6.3.2.6"/>
    </reaction>
</comment>
<dbReference type="EC" id="6.3.2.6" evidence="3 11"/>
<evidence type="ECO:0000256" key="1">
    <source>
        <dbReference type="ARBA" id="ARBA00004672"/>
    </source>
</evidence>
<dbReference type="Gene3D" id="3.30.470.20">
    <property type="entry name" value="ATP-grasp fold, B domain"/>
    <property type="match status" value="1"/>
</dbReference>
<dbReference type="EMBL" id="FNIG01000011">
    <property type="protein sequence ID" value="SDN90906.1"/>
    <property type="molecule type" value="Genomic_DNA"/>
</dbReference>
<proteinExistence type="inferred from homology"/>
<evidence type="ECO:0000256" key="5">
    <source>
        <dbReference type="ARBA" id="ARBA00022598"/>
    </source>
</evidence>
<dbReference type="Gene3D" id="3.30.200.20">
    <property type="entry name" value="Phosphorylase Kinase, domain 1"/>
    <property type="match status" value="1"/>
</dbReference>
<evidence type="ECO:0000256" key="4">
    <source>
        <dbReference type="ARBA" id="ARBA00016460"/>
    </source>
</evidence>
<dbReference type="InterPro" id="IPR033934">
    <property type="entry name" value="SAICAR_synt_PurC"/>
</dbReference>
<dbReference type="PANTHER" id="PTHR43599:SF3">
    <property type="entry name" value="SI:DKEY-6E2.2"/>
    <property type="match status" value="1"/>
</dbReference>
<dbReference type="PROSITE" id="PS01057">
    <property type="entry name" value="SAICAR_SYNTHETASE_1"/>
    <property type="match status" value="1"/>
</dbReference>
<protein>
    <recommendedName>
        <fullName evidence="4 11">Phosphoribosylaminoimidazole-succinocarboxamide synthase</fullName>
        <ecNumber evidence="3 11">6.3.2.6</ecNumber>
    </recommendedName>
    <alternativeName>
        <fullName evidence="9 11">SAICAR synthetase</fullName>
    </alternativeName>
</protein>
<dbReference type="HAMAP" id="MF_00137">
    <property type="entry name" value="SAICAR_synth"/>
    <property type="match status" value="1"/>
</dbReference>
<dbReference type="InterPro" id="IPR001636">
    <property type="entry name" value="SAICAR_synth"/>
</dbReference>
<evidence type="ECO:0000256" key="9">
    <source>
        <dbReference type="ARBA" id="ARBA00030409"/>
    </source>
</evidence>
<evidence type="ECO:0000256" key="3">
    <source>
        <dbReference type="ARBA" id="ARBA00012217"/>
    </source>
</evidence>
<comment type="pathway">
    <text evidence="1 11">Purine metabolism; IMP biosynthesis via de novo pathway; 5-amino-1-(5-phospho-D-ribosyl)imidazole-4-carboxamide from 5-amino-1-(5-phospho-D-ribosyl)imidazole-4-carboxylate: step 1/2.</text>
</comment>
<accession>A0A1H0F8E7</accession>
<sequence length="240" mass="27194">MHKGQLMYEGKAKKLFETNDPNELVVEYKNDLTAFNGQKKAEQQGKGALNNHISSLLFERLSEADIPNHWLKQLSEMEQLVKHTDIIPIEVVIRNVAAGSIAKRLGLEEGLALAFPIIEFYYKDDALGDPLINDDHINLLNLASHDELDEMRELASKVNDVLLELFRACELKLVDFKLEFGKDPSGKLILSDEVSPDTCRLWDVHTNKKLDKDVFRQDLGSVEDSYQEILNRLRGAVAHG</sequence>
<organism evidence="13 14">
    <name type="scientific">Tenuibacillus multivorans</name>
    <dbReference type="NCBI Taxonomy" id="237069"/>
    <lineage>
        <taxon>Bacteria</taxon>
        <taxon>Bacillati</taxon>
        <taxon>Bacillota</taxon>
        <taxon>Bacilli</taxon>
        <taxon>Bacillales</taxon>
        <taxon>Bacillaceae</taxon>
        <taxon>Tenuibacillus</taxon>
    </lineage>
</organism>
<dbReference type="AlphaFoldDB" id="A0A1H0F8E7"/>